<reference evidence="3 4" key="1">
    <citation type="submission" date="2015-09" db="EMBL/GenBank/DDBJ databases">
        <title>Genome sequence of Oxobacter pfennigii DSM 3222.</title>
        <authorList>
            <person name="Poehlein A."/>
            <person name="Bengelsdorf F.R."/>
            <person name="Schiel-Bengelsdorf B."/>
            <person name="Duerre P."/>
            <person name="Daniel R."/>
        </authorList>
    </citation>
    <scope>NUCLEOTIDE SEQUENCE [LARGE SCALE GENOMIC DNA]</scope>
    <source>
        <strain evidence="3 4">DSM 3222</strain>
    </source>
</reference>
<proteinExistence type="predicted"/>
<feature type="transmembrane region" description="Helical" evidence="2">
    <location>
        <begin position="6"/>
        <end position="25"/>
    </location>
</feature>
<sequence length="91" mass="10985">MKKRRFKVRFVMILAIICYFGYILFDQQAMMVKYKKEIEQLNAEKMSIEETNANLQDEIDFAQTKEYKERMAREKMGLIMPGEKTYVIKEE</sequence>
<dbReference type="Proteomes" id="UP000050326">
    <property type="component" value="Unassembled WGS sequence"/>
</dbReference>
<dbReference type="Pfam" id="PF04977">
    <property type="entry name" value="DivIC"/>
    <property type="match status" value="1"/>
</dbReference>
<gene>
    <name evidence="3" type="primary">ftsL_2</name>
    <name evidence="3" type="ORF">OXPF_35390</name>
</gene>
<keyword evidence="3" id="KW-0132">Cell division</keyword>
<comment type="caution">
    <text evidence="3">The sequence shown here is derived from an EMBL/GenBank/DDBJ whole genome shotgun (WGS) entry which is preliminary data.</text>
</comment>
<dbReference type="GO" id="GO:0051301">
    <property type="term" value="P:cell division"/>
    <property type="evidence" value="ECO:0007669"/>
    <property type="project" value="UniProtKB-KW"/>
</dbReference>
<accession>A0A0N8NSR6</accession>
<name>A0A0N8NSR6_9CLOT</name>
<dbReference type="AlphaFoldDB" id="A0A0N8NSR6"/>
<evidence type="ECO:0000256" key="1">
    <source>
        <dbReference type="SAM" id="Coils"/>
    </source>
</evidence>
<organism evidence="3 4">
    <name type="scientific">Oxobacter pfennigii</name>
    <dbReference type="NCBI Taxonomy" id="36849"/>
    <lineage>
        <taxon>Bacteria</taxon>
        <taxon>Bacillati</taxon>
        <taxon>Bacillota</taxon>
        <taxon>Clostridia</taxon>
        <taxon>Eubacteriales</taxon>
        <taxon>Clostridiaceae</taxon>
        <taxon>Oxobacter</taxon>
    </lineage>
</organism>
<dbReference type="STRING" id="36849.OXPF_35390"/>
<keyword evidence="2" id="KW-0472">Membrane</keyword>
<feature type="coiled-coil region" evidence="1">
    <location>
        <begin position="24"/>
        <end position="65"/>
    </location>
</feature>
<evidence type="ECO:0000256" key="2">
    <source>
        <dbReference type="SAM" id="Phobius"/>
    </source>
</evidence>
<keyword evidence="4" id="KW-1185">Reference proteome</keyword>
<evidence type="ECO:0000313" key="4">
    <source>
        <dbReference type="Proteomes" id="UP000050326"/>
    </source>
</evidence>
<keyword evidence="1" id="KW-0175">Coiled coil</keyword>
<keyword evidence="2" id="KW-1133">Transmembrane helix</keyword>
<dbReference type="EMBL" id="LKET01000051">
    <property type="protein sequence ID" value="KPU42776.1"/>
    <property type="molecule type" value="Genomic_DNA"/>
</dbReference>
<keyword evidence="3" id="KW-0131">Cell cycle</keyword>
<protein>
    <submittedName>
        <fullName evidence="3">Cell division protein FtsL</fullName>
    </submittedName>
</protein>
<dbReference type="RefSeq" id="WP_054876523.1">
    <property type="nucleotide sequence ID" value="NZ_LKET01000051.1"/>
</dbReference>
<keyword evidence="2" id="KW-0812">Transmembrane</keyword>
<evidence type="ECO:0000313" key="3">
    <source>
        <dbReference type="EMBL" id="KPU42776.1"/>
    </source>
</evidence>
<dbReference type="InterPro" id="IPR007060">
    <property type="entry name" value="FtsL/DivIC"/>
</dbReference>
<dbReference type="OrthoDB" id="9815382at2"/>